<dbReference type="Proteomes" id="UP000813215">
    <property type="component" value="Unassembled WGS sequence"/>
</dbReference>
<reference evidence="1" key="2">
    <citation type="journal article" date="2022" name="Microbiol. Resour. Announc.">
        <title>Metagenome Sequencing to Explore Phylogenomics of Terrestrial Cyanobacteria.</title>
        <authorList>
            <person name="Ward R.D."/>
            <person name="Stajich J.E."/>
            <person name="Johansen J.R."/>
            <person name="Huntemann M."/>
            <person name="Clum A."/>
            <person name="Foster B."/>
            <person name="Foster B."/>
            <person name="Roux S."/>
            <person name="Palaniappan K."/>
            <person name="Varghese N."/>
            <person name="Mukherjee S."/>
            <person name="Reddy T.B.K."/>
            <person name="Daum C."/>
            <person name="Copeland A."/>
            <person name="Chen I.A."/>
            <person name="Ivanova N.N."/>
            <person name="Kyrpides N.C."/>
            <person name="Shapiro N."/>
            <person name="Eloe-Fadrosh E.A."/>
            <person name="Pietrasiak N."/>
        </authorList>
    </citation>
    <scope>NUCLEOTIDE SEQUENCE</scope>
    <source>
        <strain evidence="1">HA4357-MV3</strain>
    </source>
</reference>
<sequence length="117" mass="13103">MSELSQTLDCYKIQKGIHLLGLNVSESELKELLSGNSISLESRDLSEIGLLFILAEALSALISFKKVTFRDLSEVITEDLSSPGIPIFYWNLEVGRCCLYLALVNSQPALKICYQRF</sequence>
<comment type="caution">
    <text evidence="1">The sequence shown here is derived from an EMBL/GenBank/DDBJ whole genome shotgun (WGS) entry which is preliminary data.</text>
</comment>
<name>A0A9E3HFC4_9NOST</name>
<proteinExistence type="predicted"/>
<organism evidence="1 2">
    <name type="scientific">Pelatocladus maniniholoensis HA4357-MV3</name>
    <dbReference type="NCBI Taxonomy" id="1117104"/>
    <lineage>
        <taxon>Bacteria</taxon>
        <taxon>Bacillati</taxon>
        <taxon>Cyanobacteriota</taxon>
        <taxon>Cyanophyceae</taxon>
        <taxon>Nostocales</taxon>
        <taxon>Nostocaceae</taxon>
        <taxon>Pelatocladus</taxon>
    </lineage>
</organism>
<protein>
    <submittedName>
        <fullName evidence="1">Uncharacterized protein</fullName>
    </submittedName>
</protein>
<dbReference type="AlphaFoldDB" id="A0A9E3HFC4"/>
<evidence type="ECO:0000313" key="1">
    <source>
        <dbReference type="EMBL" id="MBW4435291.1"/>
    </source>
</evidence>
<dbReference type="EMBL" id="JAHHHW010000159">
    <property type="protein sequence ID" value="MBW4435291.1"/>
    <property type="molecule type" value="Genomic_DNA"/>
</dbReference>
<reference evidence="1" key="1">
    <citation type="submission" date="2021-05" db="EMBL/GenBank/DDBJ databases">
        <authorList>
            <person name="Pietrasiak N."/>
            <person name="Ward R."/>
            <person name="Stajich J.E."/>
            <person name="Kurbessoian T."/>
        </authorList>
    </citation>
    <scope>NUCLEOTIDE SEQUENCE</scope>
    <source>
        <strain evidence="1">HA4357-MV3</strain>
    </source>
</reference>
<accession>A0A9E3HFC4</accession>
<evidence type="ECO:0000313" key="2">
    <source>
        <dbReference type="Proteomes" id="UP000813215"/>
    </source>
</evidence>
<gene>
    <name evidence="1" type="ORF">KME28_27170</name>
</gene>